<accession>A0A830F3B2</accession>
<dbReference type="Pfam" id="PF26226">
    <property type="entry name" value="DUF8052"/>
    <property type="match status" value="1"/>
</dbReference>
<evidence type="ECO:0000313" key="3">
    <source>
        <dbReference type="Proteomes" id="UP000628840"/>
    </source>
</evidence>
<dbReference type="EMBL" id="BMPF01000002">
    <property type="protein sequence ID" value="GGL34979.1"/>
    <property type="molecule type" value="Genomic_DNA"/>
</dbReference>
<gene>
    <name evidence="2" type="ORF">GCM10009037_18260</name>
</gene>
<name>A0A830F3B2_9EURY</name>
<dbReference type="RefSeq" id="WP_188883022.1">
    <property type="nucleotide sequence ID" value="NZ_BMPF01000002.1"/>
</dbReference>
<dbReference type="InterPro" id="IPR058365">
    <property type="entry name" value="DUF8052"/>
</dbReference>
<comment type="caution">
    <text evidence="2">The sequence shown here is derived from an EMBL/GenBank/DDBJ whole genome shotgun (WGS) entry which is preliminary data.</text>
</comment>
<dbReference type="OrthoDB" id="210068at2157"/>
<evidence type="ECO:0000259" key="1">
    <source>
        <dbReference type="Pfam" id="PF26226"/>
    </source>
</evidence>
<dbReference type="AlphaFoldDB" id="A0A830F3B2"/>
<keyword evidence="3" id="KW-1185">Reference proteome</keyword>
<organism evidence="2 3">
    <name type="scientific">Halarchaeum grantii</name>
    <dbReference type="NCBI Taxonomy" id="1193105"/>
    <lineage>
        <taxon>Archaea</taxon>
        <taxon>Methanobacteriati</taxon>
        <taxon>Methanobacteriota</taxon>
        <taxon>Stenosarchaea group</taxon>
        <taxon>Halobacteria</taxon>
        <taxon>Halobacteriales</taxon>
        <taxon>Halobacteriaceae</taxon>
    </lineage>
</organism>
<sequence>MPEGRDAPEGVADADVPARPEWEDDYLDEVAERLQYSFDLEREFALDGGVWDLYGELNLERQKYFLHPAISYGRHDSDEHLFVRRADAVSVADLEALVERGHRLADEWIEANERHYSTEFTFVLAAPEIPDDVRAFVSGFRERTLLKYGYFGHYEVNLVAVAPEREALVASEEADVADAFRTWRAPEERERGLFGRVADAIFG</sequence>
<dbReference type="Proteomes" id="UP000628840">
    <property type="component" value="Unassembled WGS sequence"/>
</dbReference>
<evidence type="ECO:0000313" key="2">
    <source>
        <dbReference type="EMBL" id="GGL34979.1"/>
    </source>
</evidence>
<protein>
    <recommendedName>
        <fullName evidence="1">DUF8052 domain-containing protein</fullName>
    </recommendedName>
</protein>
<reference evidence="2 3" key="1">
    <citation type="journal article" date="2019" name="Int. J. Syst. Evol. Microbiol.">
        <title>The Global Catalogue of Microorganisms (GCM) 10K type strain sequencing project: providing services to taxonomists for standard genome sequencing and annotation.</title>
        <authorList>
            <consortium name="The Broad Institute Genomics Platform"/>
            <consortium name="The Broad Institute Genome Sequencing Center for Infectious Disease"/>
            <person name="Wu L."/>
            <person name="Ma J."/>
        </authorList>
    </citation>
    <scope>NUCLEOTIDE SEQUENCE [LARGE SCALE GENOMIC DNA]</scope>
    <source>
        <strain evidence="2 3">JCM 19585</strain>
    </source>
</reference>
<proteinExistence type="predicted"/>
<feature type="domain" description="DUF8052" evidence="1">
    <location>
        <begin position="24"/>
        <end position="181"/>
    </location>
</feature>